<evidence type="ECO:0000313" key="2">
    <source>
        <dbReference type="Proteomes" id="UP000190897"/>
    </source>
</evidence>
<dbReference type="AlphaFoldDB" id="A0A1T5HDC5"/>
<dbReference type="RefSeq" id="WP_082217785.1">
    <property type="nucleotide sequence ID" value="NZ_FUZA01000011.1"/>
</dbReference>
<proteinExistence type="predicted"/>
<reference evidence="2" key="1">
    <citation type="submission" date="2017-02" db="EMBL/GenBank/DDBJ databases">
        <authorList>
            <person name="Varghese N."/>
            <person name="Submissions S."/>
        </authorList>
    </citation>
    <scope>NUCLEOTIDE SEQUENCE [LARGE SCALE GENOMIC DNA]</scope>
    <source>
        <strain evidence="2">DSM 22270</strain>
    </source>
</reference>
<protein>
    <recommendedName>
        <fullName evidence="3">Mobilization protein</fullName>
    </recommendedName>
</protein>
<dbReference type="EMBL" id="FUZA01000011">
    <property type="protein sequence ID" value="SKC18705.1"/>
    <property type="molecule type" value="Genomic_DNA"/>
</dbReference>
<organism evidence="1 2">
    <name type="scientific">Dyadobacter psychrophilus</name>
    <dbReference type="NCBI Taxonomy" id="651661"/>
    <lineage>
        <taxon>Bacteria</taxon>
        <taxon>Pseudomonadati</taxon>
        <taxon>Bacteroidota</taxon>
        <taxon>Cytophagia</taxon>
        <taxon>Cytophagales</taxon>
        <taxon>Spirosomataceae</taxon>
        <taxon>Dyadobacter</taxon>
    </lineage>
</organism>
<dbReference type="Proteomes" id="UP000190897">
    <property type="component" value="Unassembled WGS sequence"/>
</dbReference>
<gene>
    <name evidence="1" type="ORF">SAMN05660293_05358</name>
</gene>
<dbReference type="OrthoDB" id="678846at2"/>
<evidence type="ECO:0000313" key="1">
    <source>
        <dbReference type="EMBL" id="SKC18705.1"/>
    </source>
</evidence>
<name>A0A1T5HDC5_9BACT</name>
<sequence length="126" mass="14527">MKDQSELRSKKLTLCLNKGEYHFLLDGFQKTTCRNLGEYIRKMVLSKPLKVNVRNQSLDELMGELIKLRIDLNRVADNFEISFRAQGSSDQAVGTRQELSAEHTKMLSLVEQIKDQITQGAKKWLQ</sequence>
<dbReference type="STRING" id="651661.SAMN05660293_05358"/>
<keyword evidence="2" id="KW-1185">Reference proteome</keyword>
<evidence type="ECO:0008006" key="3">
    <source>
        <dbReference type="Google" id="ProtNLM"/>
    </source>
</evidence>
<accession>A0A1T5HDC5</accession>